<evidence type="ECO:0000313" key="3">
    <source>
        <dbReference type="Proteomes" id="UP000717328"/>
    </source>
</evidence>
<keyword evidence="3" id="KW-1185">Reference proteome</keyword>
<proteinExistence type="predicted"/>
<dbReference type="OrthoDB" id="2881727at2759"/>
<reference evidence="2" key="2">
    <citation type="submission" date="2021-10" db="EMBL/GenBank/DDBJ databases">
        <title>Phylogenomics reveals ancestral predisposition of the termite-cultivated fungus Termitomyces towards a domesticated lifestyle.</title>
        <authorList>
            <person name="Auxier B."/>
            <person name="Grum-Grzhimaylo A."/>
            <person name="Cardenas M.E."/>
            <person name="Lodge J.D."/>
            <person name="Laessoe T."/>
            <person name="Pedersen O."/>
            <person name="Smith M.E."/>
            <person name="Kuyper T.W."/>
            <person name="Franco-Molano E.A."/>
            <person name="Baroni T.J."/>
            <person name="Aanen D.K."/>
        </authorList>
    </citation>
    <scope>NUCLEOTIDE SEQUENCE</scope>
    <source>
        <strain evidence="2">D49</strain>
    </source>
</reference>
<accession>A0A9P7FRS7</accession>
<protein>
    <submittedName>
        <fullName evidence="2">Uncharacterized protein</fullName>
    </submittedName>
</protein>
<gene>
    <name evidence="2" type="ORF">H0H81_003978</name>
</gene>
<comment type="caution">
    <text evidence="2">The sequence shown here is derived from an EMBL/GenBank/DDBJ whole genome shotgun (WGS) entry which is preliminary data.</text>
</comment>
<evidence type="ECO:0000313" key="2">
    <source>
        <dbReference type="EMBL" id="KAG5633997.1"/>
    </source>
</evidence>
<evidence type="ECO:0000256" key="1">
    <source>
        <dbReference type="SAM" id="MobiDB-lite"/>
    </source>
</evidence>
<organism evidence="2 3">
    <name type="scientific">Sphagnurus paluster</name>
    <dbReference type="NCBI Taxonomy" id="117069"/>
    <lineage>
        <taxon>Eukaryota</taxon>
        <taxon>Fungi</taxon>
        <taxon>Dikarya</taxon>
        <taxon>Basidiomycota</taxon>
        <taxon>Agaricomycotina</taxon>
        <taxon>Agaricomycetes</taxon>
        <taxon>Agaricomycetidae</taxon>
        <taxon>Agaricales</taxon>
        <taxon>Tricholomatineae</taxon>
        <taxon>Lyophyllaceae</taxon>
        <taxon>Sphagnurus</taxon>
    </lineage>
</organism>
<reference evidence="2" key="1">
    <citation type="submission" date="2021-02" db="EMBL/GenBank/DDBJ databases">
        <authorList>
            <person name="Nieuwenhuis M."/>
            <person name="Van De Peppel L.J.J."/>
        </authorList>
    </citation>
    <scope>NUCLEOTIDE SEQUENCE</scope>
    <source>
        <strain evidence="2">D49</strain>
    </source>
</reference>
<feature type="region of interest" description="Disordered" evidence="1">
    <location>
        <begin position="124"/>
        <end position="151"/>
    </location>
</feature>
<sequence length="400" mass="45469">MQLRGSYECLVCETTLKTKWIACHEESTAHLLAIRRYEKSKAAGTGTTAGPSGISLPDVQALLSVLLDELQLVQFWEDWVDPRTGISSSIDWEMANMDTQIQLSLGSHVMQEMAEKTREYLLCPEGIDGDSDSEQDEHSNDDRNPQLAPNDSYVQFNTRSKRQVTDDPSNPYFPWPDRQTCVLDILRHIPHSAFSQKQNETIHWAMQVLGVADLPSDRTMDDINRALQDLCGIESLRYDGALGHIYYSNDLAGILAQEMANPRVWKHLHFYLEDAGNHLSETWQAERWKDELDSSLTTPMIRLHHQDFYIDEICLLRKGACMPRRWFTWGKAMFACAWHTYPTETGWIVDTSQEIEIAASDLVLASSGLQEGHTRHNLPSPTVIIAPPLEMLDGIIDQLE</sequence>
<dbReference type="AlphaFoldDB" id="A0A9P7FRS7"/>
<dbReference type="Proteomes" id="UP000717328">
    <property type="component" value="Unassembled WGS sequence"/>
</dbReference>
<dbReference type="EMBL" id="JABCKI010006745">
    <property type="protein sequence ID" value="KAG5633997.1"/>
    <property type="molecule type" value="Genomic_DNA"/>
</dbReference>
<name>A0A9P7FRS7_9AGAR</name>